<dbReference type="Pfam" id="PF02321">
    <property type="entry name" value="OEP"/>
    <property type="match status" value="1"/>
</dbReference>
<keyword evidence="5" id="KW-0812">Transmembrane</keyword>
<name>A0A2S4JXU0_9SPIO</name>
<keyword evidence="8" id="KW-0175">Coiled coil</keyword>
<keyword evidence="4" id="KW-1134">Transmembrane beta strand</keyword>
<feature type="coiled-coil region" evidence="8">
    <location>
        <begin position="356"/>
        <end position="408"/>
    </location>
</feature>
<sequence length="465" mass="51202">MALLGLAGIVPNLEAREPPLTLSCVLSQGVASAETVEAEAQYARAKLVAQRAQELPDISLTLSPLVKIQGDDDTSDPQKTQITSSIGLNLPFAPTTEQTIRAEEARDRVILERLRLEESRQQDMLRLVTLYHDAYLAQVEREIASLERDLARRRLDIEQARFERGEIRFIDFEQVSTDYVEKESSLLQATRIQGERIRELSAGSGIPEENLLLLQAPPLVYPGESGIIEALLGDTPGDSAAAATTSTVVAQRVVVQAREREARHLPPTTQFVQARIGFDYQDHSASVSLNPLSRVLGLGYTPAGLIMGDDEPSRGGRSSSGGSSSDYDWNLNLSVSFSLSLPRNTSYDREIAELSAETARLRLLELERAAREKEEERKDDVRQALDLLKNSELALARAQLNYEIATAREAAGRVISADVMAAGVALERARLNRERAQLQIDGSLLSLVPSLVFHLYNTPEGRIEP</sequence>
<dbReference type="Proteomes" id="UP000237350">
    <property type="component" value="Unassembled WGS sequence"/>
</dbReference>
<accession>A0A2S4JXU0</accession>
<dbReference type="PANTHER" id="PTHR30026">
    <property type="entry name" value="OUTER MEMBRANE PROTEIN TOLC"/>
    <property type="match status" value="1"/>
</dbReference>
<evidence type="ECO:0000256" key="3">
    <source>
        <dbReference type="ARBA" id="ARBA00022448"/>
    </source>
</evidence>
<protein>
    <recommendedName>
        <fullName evidence="11">Transporter</fullName>
    </recommendedName>
</protein>
<dbReference type="PANTHER" id="PTHR30026:SF20">
    <property type="entry name" value="OUTER MEMBRANE PROTEIN TOLC"/>
    <property type="match status" value="1"/>
</dbReference>
<dbReference type="GO" id="GO:0015562">
    <property type="term" value="F:efflux transmembrane transporter activity"/>
    <property type="evidence" value="ECO:0007669"/>
    <property type="project" value="InterPro"/>
</dbReference>
<feature type="coiled-coil region" evidence="8">
    <location>
        <begin position="102"/>
        <end position="163"/>
    </location>
</feature>
<evidence type="ECO:0000256" key="7">
    <source>
        <dbReference type="ARBA" id="ARBA00023237"/>
    </source>
</evidence>
<dbReference type="EMBL" id="LPWH01000015">
    <property type="protein sequence ID" value="POR04320.1"/>
    <property type="molecule type" value="Genomic_DNA"/>
</dbReference>
<gene>
    <name evidence="9" type="ORF">AU468_03185</name>
</gene>
<comment type="caution">
    <text evidence="9">The sequence shown here is derived from an EMBL/GenBank/DDBJ whole genome shotgun (WGS) entry which is preliminary data.</text>
</comment>
<comment type="subcellular location">
    <subcellularLocation>
        <location evidence="1">Cell outer membrane</location>
    </subcellularLocation>
</comment>
<comment type="similarity">
    <text evidence="2">Belongs to the outer membrane factor (OMF) (TC 1.B.17) family.</text>
</comment>
<organism evidence="9 10">
    <name type="scientific">Alkalispirochaeta sphaeroplastigenens</name>
    <dbReference type="NCBI Taxonomy" id="1187066"/>
    <lineage>
        <taxon>Bacteria</taxon>
        <taxon>Pseudomonadati</taxon>
        <taxon>Spirochaetota</taxon>
        <taxon>Spirochaetia</taxon>
        <taxon>Spirochaetales</taxon>
        <taxon>Spirochaetaceae</taxon>
        <taxon>Alkalispirochaeta</taxon>
    </lineage>
</organism>
<evidence type="ECO:0000256" key="1">
    <source>
        <dbReference type="ARBA" id="ARBA00004442"/>
    </source>
</evidence>
<dbReference type="GO" id="GO:0015288">
    <property type="term" value="F:porin activity"/>
    <property type="evidence" value="ECO:0007669"/>
    <property type="project" value="TreeGrafter"/>
</dbReference>
<keyword evidence="10" id="KW-1185">Reference proteome</keyword>
<evidence type="ECO:0000313" key="9">
    <source>
        <dbReference type="EMBL" id="POR04320.1"/>
    </source>
</evidence>
<evidence type="ECO:0000256" key="2">
    <source>
        <dbReference type="ARBA" id="ARBA00007613"/>
    </source>
</evidence>
<evidence type="ECO:0000256" key="4">
    <source>
        <dbReference type="ARBA" id="ARBA00022452"/>
    </source>
</evidence>
<dbReference type="GO" id="GO:1990281">
    <property type="term" value="C:efflux pump complex"/>
    <property type="evidence" value="ECO:0007669"/>
    <property type="project" value="TreeGrafter"/>
</dbReference>
<keyword evidence="3" id="KW-0813">Transport</keyword>
<evidence type="ECO:0000256" key="6">
    <source>
        <dbReference type="ARBA" id="ARBA00023136"/>
    </source>
</evidence>
<proteinExistence type="inferred from homology"/>
<dbReference type="InterPro" id="IPR003423">
    <property type="entry name" value="OMP_efflux"/>
</dbReference>
<dbReference type="InterPro" id="IPR051906">
    <property type="entry name" value="TolC-like"/>
</dbReference>
<evidence type="ECO:0000256" key="8">
    <source>
        <dbReference type="SAM" id="Coils"/>
    </source>
</evidence>
<dbReference type="AlphaFoldDB" id="A0A2S4JXU0"/>
<evidence type="ECO:0008006" key="11">
    <source>
        <dbReference type="Google" id="ProtNLM"/>
    </source>
</evidence>
<dbReference type="Gene3D" id="1.20.1600.10">
    <property type="entry name" value="Outer membrane efflux proteins (OEP)"/>
    <property type="match status" value="1"/>
</dbReference>
<keyword evidence="6" id="KW-0472">Membrane</keyword>
<dbReference type="SUPFAM" id="SSF56954">
    <property type="entry name" value="Outer membrane efflux proteins (OEP)"/>
    <property type="match status" value="1"/>
</dbReference>
<reference evidence="10" key="1">
    <citation type="submission" date="2015-12" db="EMBL/GenBank/DDBJ databases">
        <authorList>
            <person name="Lodha T.D."/>
            <person name="Chintalapati S."/>
            <person name="Chintalapati V.R."/>
            <person name="Sravanthi T."/>
        </authorList>
    </citation>
    <scope>NUCLEOTIDE SEQUENCE [LARGE SCALE GENOMIC DNA]</scope>
    <source>
        <strain evidence="10">JC133</strain>
    </source>
</reference>
<keyword evidence="7" id="KW-0998">Cell outer membrane</keyword>
<evidence type="ECO:0000313" key="10">
    <source>
        <dbReference type="Proteomes" id="UP000237350"/>
    </source>
</evidence>
<dbReference type="GO" id="GO:0009279">
    <property type="term" value="C:cell outer membrane"/>
    <property type="evidence" value="ECO:0007669"/>
    <property type="project" value="UniProtKB-SubCell"/>
</dbReference>
<evidence type="ECO:0000256" key="5">
    <source>
        <dbReference type="ARBA" id="ARBA00022692"/>
    </source>
</evidence>